<evidence type="ECO:0000313" key="3">
    <source>
        <dbReference type="Proteomes" id="UP000194236"/>
    </source>
</evidence>
<sequence length="220" mass="24273">MAAGHSTDHRNVVLIDTLIPRERSIALAFTCHEHSGASSIIFAPLSQLIITGGKKGDIFIFDIRQRTQKDHFHAHDSAVKCIALEPNEEFFATGSADGDIKVWSFYGSNRTLLYSFPGEHARNTFFRNIGMGVSHLYIDTCGRLFSCGADGSLKMRHLPTLECQPTNFFLPNSQSTASLVFGSSNIVVDNENNDQQQQQQNGLANASESNNYFINGTTII</sequence>
<keyword evidence="1" id="KW-0853">WD repeat</keyword>
<dbReference type="InterPro" id="IPR015943">
    <property type="entry name" value="WD40/YVTN_repeat-like_dom_sf"/>
</dbReference>
<organism evidence="2 3">
    <name type="scientific">Euroglyphus maynei</name>
    <name type="common">Mayne's house dust mite</name>
    <dbReference type="NCBI Taxonomy" id="6958"/>
    <lineage>
        <taxon>Eukaryota</taxon>
        <taxon>Metazoa</taxon>
        <taxon>Ecdysozoa</taxon>
        <taxon>Arthropoda</taxon>
        <taxon>Chelicerata</taxon>
        <taxon>Arachnida</taxon>
        <taxon>Acari</taxon>
        <taxon>Acariformes</taxon>
        <taxon>Sarcoptiformes</taxon>
        <taxon>Astigmata</taxon>
        <taxon>Psoroptidia</taxon>
        <taxon>Analgoidea</taxon>
        <taxon>Pyroglyphidae</taxon>
        <taxon>Pyroglyphinae</taxon>
        <taxon>Euroglyphus</taxon>
    </lineage>
</organism>
<dbReference type="AlphaFoldDB" id="A0A1Y3BK01"/>
<dbReference type="PROSITE" id="PS50294">
    <property type="entry name" value="WD_REPEATS_REGION"/>
    <property type="match status" value="1"/>
</dbReference>
<dbReference type="InterPro" id="IPR052208">
    <property type="entry name" value="DmX-like/RAVE_component"/>
</dbReference>
<dbReference type="SMART" id="SM00320">
    <property type="entry name" value="WD40"/>
    <property type="match status" value="3"/>
</dbReference>
<gene>
    <name evidence="2" type="ORF">BLA29_009173</name>
</gene>
<dbReference type="Proteomes" id="UP000194236">
    <property type="component" value="Unassembled WGS sequence"/>
</dbReference>
<dbReference type="InterPro" id="IPR001680">
    <property type="entry name" value="WD40_rpt"/>
</dbReference>
<accession>A0A1Y3BK01</accession>
<keyword evidence="3" id="KW-1185">Reference proteome</keyword>
<dbReference type="InterPro" id="IPR036322">
    <property type="entry name" value="WD40_repeat_dom_sf"/>
</dbReference>
<name>A0A1Y3BK01_EURMA</name>
<proteinExistence type="predicted"/>
<evidence type="ECO:0000256" key="1">
    <source>
        <dbReference type="PROSITE-ProRule" id="PRU00221"/>
    </source>
</evidence>
<dbReference type="OrthoDB" id="342131at2759"/>
<dbReference type="GO" id="GO:0007035">
    <property type="term" value="P:vacuolar acidification"/>
    <property type="evidence" value="ECO:0007669"/>
    <property type="project" value="TreeGrafter"/>
</dbReference>
<reference evidence="2 3" key="1">
    <citation type="submission" date="2017-03" db="EMBL/GenBank/DDBJ databases">
        <title>Genome Survey of Euroglyphus maynei.</title>
        <authorList>
            <person name="Arlian L.G."/>
            <person name="Morgan M.S."/>
            <person name="Rider S.D."/>
        </authorList>
    </citation>
    <scope>NUCLEOTIDE SEQUENCE [LARGE SCALE GENOMIC DNA]</scope>
    <source>
        <strain evidence="2">Arlian Lab</strain>
        <tissue evidence="2">Whole body</tissue>
    </source>
</reference>
<dbReference type="PANTHER" id="PTHR13950:SF9">
    <property type="entry name" value="RABCONNECTIN-3A"/>
    <property type="match status" value="1"/>
</dbReference>
<protein>
    <submittedName>
        <fullName evidence="2">Uncharacterized protein</fullName>
    </submittedName>
</protein>
<dbReference type="Gene3D" id="2.130.10.10">
    <property type="entry name" value="YVTN repeat-like/Quinoprotein amine dehydrogenase"/>
    <property type="match status" value="1"/>
</dbReference>
<dbReference type="GO" id="GO:0043291">
    <property type="term" value="C:RAVE complex"/>
    <property type="evidence" value="ECO:0007669"/>
    <property type="project" value="TreeGrafter"/>
</dbReference>
<dbReference type="SUPFAM" id="SSF50978">
    <property type="entry name" value="WD40 repeat-like"/>
    <property type="match status" value="1"/>
</dbReference>
<dbReference type="PANTHER" id="PTHR13950">
    <property type="entry name" value="RABCONNECTIN-RELATED"/>
    <property type="match status" value="1"/>
</dbReference>
<dbReference type="PROSITE" id="PS50082">
    <property type="entry name" value="WD_REPEATS_2"/>
    <property type="match status" value="1"/>
</dbReference>
<dbReference type="Pfam" id="PF00400">
    <property type="entry name" value="WD40"/>
    <property type="match status" value="2"/>
</dbReference>
<evidence type="ECO:0000313" key="2">
    <source>
        <dbReference type="EMBL" id="OTF79926.1"/>
    </source>
</evidence>
<dbReference type="EMBL" id="MUJZ01020763">
    <property type="protein sequence ID" value="OTF79926.1"/>
    <property type="molecule type" value="Genomic_DNA"/>
</dbReference>
<feature type="repeat" description="WD" evidence="1">
    <location>
        <begin position="72"/>
        <end position="104"/>
    </location>
</feature>
<comment type="caution">
    <text evidence="2">The sequence shown here is derived from an EMBL/GenBank/DDBJ whole genome shotgun (WGS) entry which is preliminary data.</text>
</comment>